<evidence type="ECO:0000313" key="5">
    <source>
        <dbReference type="EMBL" id="ANV79033.1"/>
    </source>
</evidence>
<dbReference type="SUPFAM" id="SSF50891">
    <property type="entry name" value="Cyclophilin-like"/>
    <property type="match status" value="1"/>
</dbReference>
<keyword evidence="3 5" id="KW-0413">Isomerase</keyword>
<reference evidence="5" key="1">
    <citation type="submission" date="2014-11" db="EMBL/GenBank/DDBJ databases">
        <authorList>
            <person name="Zhu J."/>
            <person name="Qi W."/>
            <person name="Song R."/>
        </authorList>
    </citation>
    <scope>NUCLEOTIDE SEQUENCE</scope>
</reference>
<dbReference type="InterPro" id="IPR044666">
    <property type="entry name" value="Cyclophilin_A-like"/>
</dbReference>
<dbReference type="Gene3D" id="2.40.100.10">
    <property type="entry name" value="Cyclophilin-like"/>
    <property type="match status" value="1"/>
</dbReference>
<feature type="non-terminal residue" evidence="5">
    <location>
        <position position="1"/>
    </location>
</feature>
<name>A0A1B1T9U8_9ARCH</name>
<dbReference type="PANTHER" id="PTHR45625:SF4">
    <property type="entry name" value="PEPTIDYLPROLYL ISOMERASE DOMAIN AND WD REPEAT-CONTAINING PROTEIN 1"/>
    <property type="match status" value="1"/>
</dbReference>
<dbReference type="EMBL" id="KP211812">
    <property type="protein sequence ID" value="ANV79033.1"/>
    <property type="molecule type" value="Genomic_DNA"/>
</dbReference>
<reference evidence="5" key="2">
    <citation type="journal article" date="2015" name="ISME J.">
        <title>A new class of marine Euryarchaeota group II from the Mediterranean deep chlorophyll maximum.</title>
        <authorList>
            <person name="Martin-Cuadrado A.B."/>
            <person name="Garcia-Heredia I."/>
            <person name="Molto A.G."/>
            <person name="Lopez-Ubeda R."/>
            <person name="Kimes N."/>
            <person name="Lopez-Garcia P."/>
            <person name="Moreira D."/>
            <person name="Rodriguez-Valera F."/>
        </authorList>
    </citation>
    <scope>NUCLEOTIDE SEQUENCE</scope>
</reference>
<dbReference type="PRINTS" id="PR00153">
    <property type="entry name" value="CSAPPISMRASE"/>
</dbReference>
<dbReference type="PANTHER" id="PTHR45625">
    <property type="entry name" value="PEPTIDYL-PROLYL CIS-TRANS ISOMERASE-RELATED"/>
    <property type="match status" value="1"/>
</dbReference>
<sequence length="190" mass="20948">THDTTMNSSLISIFTTSHHQPHEWSRLRLIMTMVQMSTTLGNIQIELYTKDCPETTGNFLKLVDSGFYNGLHFHRIIKDFMIQGGCPNSKNPDSGKAGMGGPGWQIPCEKSALAKAHDRPGLFSMANAGPNTGGSQFFLTTVPTPWLNGNHAVFGEVVKGMDVVKSIESQETDRRDKPSTPMQIISVERI</sequence>
<feature type="domain" description="PPIase cyclophilin-type" evidence="4">
    <location>
        <begin position="30"/>
        <end position="189"/>
    </location>
</feature>
<evidence type="ECO:0000259" key="4">
    <source>
        <dbReference type="PROSITE" id="PS50072"/>
    </source>
</evidence>
<accession>A0A1B1T9U8</accession>
<dbReference type="InterPro" id="IPR020892">
    <property type="entry name" value="Cyclophilin-type_PPIase_CS"/>
</dbReference>
<dbReference type="InterPro" id="IPR002130">
    <property type="entry name" value="Cyclophilin-type_PPIase_dom"/>
</dbReference>
<dbReference type="CDD" id="cd00317">
    <property type="entry name" value="cyclophilin"/>
    <property type="match status" value="1"/>
</dbReference>
<protein>
    <recommendedName>
        <fullName evidence="1">peptidylprolyl isomerase</fullName>
        <ecNumber evidence="1">5.2.1.8</ecNumber>
    </recommendedName>
</protein>
<dbReference type="PROSITE" id="PS50072">
    <property type="entry name" value="CSA_PPIASE_2"/>
    <property type="match status" value="1"/>
</dbReference>
<dbReference type="PROSITE" id="PS00170">
    <property type="entry name" value="CSA_PPIASE_1"/>
    <property type="match status" value="1"/>
</dbReference>
<organism evidence="5">
    <name type="scientific">uncultured Poseidoniia archaeon</name>
    <dbReference type="NCBI Taxonomy" id="1697135"/>
    <lineage>
        <taxon>Archaea</taxon>
        <taxon>Methanobacteriati</taxon>
        <taxon>Thermoplasmatota</taxon>
        <taxon>Candidatus Poseidoniia</taxon>
        <taxon>environmental samples</taxon>
    </lineage>
</organism>
<dbReference type="PIRSF" id="PIRSF001467">
    <property type="entry name" value="Peptidylpro_ismrse"/>
    <property type="match status" value="1"/>
</dbReference>
<dbReference type="GO" id="GO:0006457">
    <property type="term" value="P:protein folding"/>
    <property type="evidence" value="ECO:0007669"/>
    <property type="project" value="InterPro"/>
</dbReference>
<keyword evidence="2" id="KW-0697">Rotamase</keyword>
<proteinExistence type="predicted"/>
<dbReference type="Pfam" id="PF00160">
    <property type="entry name" value="Pro_isomerase"/>
    <property type="match status" value="1"/>
</dbReference>
<dbReference type="InterPro" id="IPR024936">
    <property type="entry name" value="Cyclophilin-type_PPIase"/>
</dbReference>
<evidence type="ECO:0000256" key="2">
    <source>
        <dbReference type="ARBA" id="ARBA00023110"/>
    </source>
</evidence>
<evidence type="ECO:0000256" key="3">
    <source>
        <dbReference type="ARBA" id="ARBA00023235"/>
    </source>
</evidence>
<dbReference type="InterPro" id="IPR029000">
    <property type="entry name" value="Cyclophilin-like_dom_sf"/>
</dbReference>
<dbReference type="EC" id="5.2.1.8" evidence="1"/>
<dbReference type="GO" id="GO:0003755">
    <property type="term" value="F:peptidyl-prolyl cis-trans isomerase activity"/>
    <property type="evidence" value="ECO:0007669"/>
    <property type="project" value="UniProtKB-KW"/>
</dbReference>
<evidence type="ECO:0000256" key="1">
    <source>
        <dbReference type="ARBA" id="ARBA00013194"/>
    </source>
</evidence>
<dbReference type="AlphaFoldDB" id="A0A1B1T9U8"/>